<sequence>MNCPGPLRCLLPSIPDIKCAIGIRHYEHGAINEHVVIHYPVEEKGSFYINNAGCSI</sequence>
<dbReference type="Proteomes" id="UP000580250">
    <property type="component" value="Unassembled WGS sequence"/>
</dbReference>
<protein>
    <submittedName>
        <fullName evidence="1">Uncharacterized protein</fullName>
    </submittedName>
</protein>
<organism evidence="1 2">
    <name type="scientific">Meloidogyne enterolobii</name>
    <name type="common">Root-knot nematode worm</name>
    <name type="synonym">Meloidogyne mayaguensis</name>
    <dbReference type="NCBI Taxonomy" id="390850"/>
    <lineage>
        <taxon>Eukaryota</taxon>
        <taxon>Metazoa</taxon>
        <taxon>Ecdysozoa</taxon>
        <taxon>Nematoda</taxon>
        <taxon>Chromadorea</taxon>
        <taxon>Rhabditida</taxon>
        <taxon>Tylenchina</taxon>
        <taxon>Tylenchomorpha</taxon>
        <taxon>Tylenchoidea</taxon>
        <taxon>Meloidogynidae</taxon>
        <taxon>Meloidogyninae</taxon>
        <taxon>Meloidogyne</taxon>
    </lineage>
</organism>
<dbReference type="OrthoDB" id="2526284at2759"/>
<gene>
    <name evidence="1" type="ORF">MENT_LOCUS39629</name>
</gene>
<accession>A0A6V7WJA7</accession>
<dbReference type="AlphaFoldDB" id="A0A6V7WJA7"/>
<reference evidence="1 2" key="1">
    <citation type="submission" date="2020-08" db="EMBL/GenBank/DDBJ databases">
        <authorList>
            <person name="Koutsovoulos G."/>
            <person name="Danchin GJ E."/>
        </authorList>
    </citation>
    <scope>NUCLEOTIDE SEQUENCE [LARGE SCALE GENOMIC DNA]</scope>
</reference>
<evidence type="ECO:0000313" key="2">
    <source>
        <dbReference type="Proteomes" id="UP000580250"/>
    </source>
</evidence>
<proteinExistence type="predicted"/>
<evidence type="ECO:0000313" key="1">
    <source>
        <dbReference type="EMBL" id="CAD2187074.1"/>
    </source>
</evidence>
<comment type="caution">
    <text evidence="1">The sequence shown here is derived from an EMBL/GenBank/DDBJ whole genome shotgun (WGS) entry which is preliminary data.</text>
</comment>
<name>A0A6V7WJA7_MELEN</name>
<dbReference type="EMBL" id="CAJEWN010000621">
    <property type="protein sequence ID" value="CAD2187074.1"/>
    <property type="molecule type" value="Genomic_DNA"/>
</dbReference>